<dbReference type="InterPro" id="IPR036188">
    <property type="entry name" value="FAD/NAD-bd_sf"/>
</dbReference>
<dbReference type="Gene3D" id="3.50.50.60">
    <property type="entry name" value="FAD/NAD(P)-binding domain"/>
    <property type="match status" value="1"/>
</dbReference>
<sequence>MAPYPSAHQSSASFSLNAAAYPKIVFVHPGDVGSVVTRWVTFFNQALYMRNYENFGTLFFEESYWRDQLCFSWDFRTLNGPQRIRRFLERSLQPAYSSTLSIDDSDMSRQPRVVAIDPRGSIQCIQAFLDIDIAFGNGRGVVRLLQDAKDKSWKAYTLCTSLREIRHGIKLMEYRRPSGINRGLDKTWQEQRTAEENFQDERQPTVLIIGAGQCGLLCAARLRQLNISSLVVDRNKRIGDNWRNRYRTLVLHDPVWYNHLPYLPFPENWPVFTPKDKLSEWMEFYSCVMELNVWTSTQLKKVKWKETEWEVTLVRSLIDGTIQTRKFFPRHIIMATGQAGEANIPSIPGIESFDRSRICHSSQFSGARDSNGARRAVVVGSGNSAHDIAQDFYHHGYHVTMLQRSSTCVDPTRYLKGKGLYMENGPSTEDADLLTQSLPTPVMKRNEIEVTRRLNIDHNDFFDGLMKAGFKLNNGPDGAGRKLKFLESGGGYYINVGASQLIIDGHIKIVHGQEVVRFSPTGLVLTDGSELKADEIVFATGYKCMRQTARGIFGNQVASKLTEVWGLDEEGELKSVWRRSGHPGLWFAAGNLALARYYSRLLALQIQAVEEGLMR</sequence>
<keyword evidence="3" id="KW-1185">Reference proteome</keyword>
<organism evidence="2 3">
    <name type="scientific">Zopfia rhizophila CBS 207.26</name>
    <dbReference type="NCBI Taxonomy" id="1314779"/>
    <lineage>
        <taxon>Eukaryota</taxon>
        <taxon>Fungi</taxon>
        <taxon>Dikarya</taxon>
        <taxon>Ascomycota</taxon>
        <taxon>Pezizomycotina</taxon>
        <taxon>Dothideomycetes</taxon>
        <taxon>Dothideomycetes incertae sedis</taxon>
        <taxon>Zopfiaceae</taxon>
        <taxon>Zopfia</taxon>
    </lineage>
</organism>
<dbReference type="SUPFAM" id="SSF51905">
    <property type="entry name" value="FAD/NAD(P)-binding domain"/>
    <property type="match status" value="1"/>
</dbReference>
<dbReference type="PANTHER" id="PTHR43539">
    <property type="entry name" value="FLAVIN-BINDING MONOOXYGENASE-LIKE PROTEIN (AFU_ORTHOLOGUE AFUA_4G09220)"/>
    <property type="match status" value="1"/>
</dbReference>
<dbReference type="EMBL" id="ML994758">
    <property type="protein sequence ID" value="KAF2174957.1"/>
    <property type="molecule type" value="Genomic_DNA"/>
</dbReference>
<evidence type="ECO:0000313" key="2">
    <source>
        <dbReference type="EMBL" id="KAF2174957.1"/>
    </source>
</evidence>
<dbReference type="Pfam" id="PF13738">
    <property type="entry name" value="Pyr_redox_3"/>
    <property type="match status" value="1"/>
</dbReference>
<dbReference type="InterPro" id="IPR050982">
    <property type="entry name" value="Auxin_biosynth/cation_transpt"/>
</dbReference>
<keyword evidence="1" id="KW-0560">Oxidoreductase</keyword>
<gene>
    <name evidence="2" type="ORF">K469DRAFT_612632</name>
</gene>
<name>A0A6A6D6G4_9PEZI</name>
<dbReference type="OrthoDB" id="74360at2759"/>
<dbReference type="Proteomes" id="UP000800200">
    <property type="component" value="Unassembled WGS sequence"/>
</dbReference>
<proteinExistence type="predicted"/>
<reference evidence="2" key="1">
    <citation type="journal article" date="2020" name="Stud. Mycol.">
        <title>101 Dothideomycetes genomes: a test case for predicting lifestyles and emergence of pathogens.</title>
        <authorList>
            <person name="Haridas S."/>
            <person name="Albert R."/>
            <person name="Binder M."/>
            <person name="Bloem J."/>
            <person name="Labutti K."/>
            <person name="Salamov A."/>
            <person name="Andreopoulos B."/>
            <person name="Baker S."/>
            <person name="Barry K."/>
            <person name="Bills G."/>
            <person name="Bluhm B."/>
            <person name="Cannon C."/>
            <person name="Castanera R."/>
            <person name="Culley D."/>
            <person name="Daum C."/>
            <person name="Ezra D."/>
            <person name="Gonzalez J."/>
            <person name="Henrissat B."/>
            <person name="Kuo A."/>
            <person name="Liang C."/>
            <person name="Lipzen A."/>
            <person name="Lutzoni F."/>
            <person name="Magnuson J."/>
            <person name="Mondo S."/>
            <person name="Nolan M."/>
            <person name="Ohm R."/>
            <person name="Pangilinan J."/>
            <person name="Park H.-J."/>
            <person name="Ramirez L."/>
            <person name="Alfaro M."/>
            <person name="Sun H."/>
            <person name="Tritt A."/>
            <person name="Yoshinaga Y."/>
            <person name="Zwiers L.-H."/>
            <person name="Turgeon B."/>
            <person name="Goodwin S."/>
            <person name="Spatafora J."/>
            <person name="Crous P."/>
            <person name="Grigoriev I."/>
        </authorList>
    </citation>
    <scope>NUCLEOTIDE SEQUENCE</scope>
    <source>
        <strain evidence="2">CBS 207.26</strain>
    </source>
</reference>
<dbReference type="AlphaFoldDB" id="A0A6A6D6G4"/>
<dbReference type="PANTHER" id="PTHR43539:SF68">
    <property type="entry name" value="FLAVIN-BINDING MONOOXYGENASE-LIKE PROTEIN (AFU_ORTHOLOGUE AFUA_4G09220)"/>
    <property type="match status" value="1"/>
</dbReference>
<dbReference type="GO" id="GO:0004497">
    <property type="term" value="F:monooxygenase activity"/>
    <property type="evidence" value="ECO:0007669"/>
    <property type="project" value="TreeGrafter"/>
</dbReference>
<evidence type="ECO:0000313" key="3">
    <source>
        <dbReference type="Proteomes" id="UP000800200"/>
    </source>
</evidence>
<evidence type="ECO:0000256" key="1">
    <source>
        <dbReference type="ARBA" id="ARBA00023002"/>
    </source>
</evidence>
<protein>
    <submittedName>
        <fullName evidence="2">Putative flavoprotein</fullName>
    </submittedName>
</protein>
<accession>A0A6A6D6G4</accession>
<dbReference type="PRINTS" id="PR00411">
    <property type="entry name" value="PNDRDTASEI"/>
</dbReference>
<dbReference type="GO" id="GO:0050660">
    <property type="term" value="F:flavin adenine dinucleotide binding"/>
    <property type="evidence" value="ECO:0007669"/>
    <property type="project" value="TreeGrafter"/>
</dbReference>